<feature type="non-terminal residue" evidence="1">
    <location>
        <position position="494"/>
    </location>
</feature>
<dbReference type="AlphaFoldDB" id="A0A146K1P5"/>
<accession>A0A146K1P5</accession>
<organism evidence="1">
    <name type="scientific">Trepomonas sp. PC1</name>
    <dbReference type="NCBI Taxonomy" id="1076344"/>
    <lineage>
        <taxon>Eukaryota</taxon>
        <taxon>Metamonada</taxon>
        <taxon>Diplomonadida</taxon>
        <taxon>Hexamitidae</taxon>
        <taxon>Hexamitinae</taxon>
        <taxon>Trepomonas</taxon>
    </lineage>
</organism>
<name>A0A146K1P5_9EUKA</name>
<reference evidence="1" key="1">
    <citation type="submission" date="2015-07" db="EMBL/GenBank/DDBJ databases">
        <title>Adaptation to a free-living lifestyle via gene acquisitions in the diplomonad Trepomonas sp. PC1.</title>
        <authorList>
            <person name="Xu F."/>
            <person name="Jerlstrom-Hultqvist J."/>
            <person name="Kolisko M."/>
            <person name="Simpson A.G.B."/>
            <person name="Roger A.J."/>
            <person name="Svard S.G."/>
            <person name="Andersson J.O."/>
        </authorList>
    </citation>
    <scope>NUCLEOTIDE SEQUENCE</scope>
    <source>
        <strain evidence="1">PC1</strain>
    </source>
</reference>
<feature type="non-terminal residue" evidence="1">
    <location>
        <position position="1"/>
    </location>
</feature>
<proteinExistence type="predicted"/>
<gene>
    <name evidence="1" type="ORF">TPC1_30751</name>
</gene>
<evidence type="ECO:0000313" key="1">
    <source>
        <dbReference type="EMBL" id="JAP89754.1"/>
    </source>
</evidence>
<dbReference type="EMBL" id="GDID01006852">
    <property type="protein sequence ID" value="JAP89754.1"/>
    <property type="molecule type" value="Transcribed_RNA"/>
</dbReference>
<protein>
    <submittedName>
        <fullName evidence="1">Uncharacterized protein</fullName>
    </submittedName>
</protein>
<sequence>ALFYDYKNKFFKSDLYIDPVGLASPIIHSTNSRSATICVSVIFKAFFYQLLRNFAKKDTGSTDSIILTLMIPSLSDQDRHKAFLEECFKQAVQYFQSQAYDHVQNNKQQVPYYLRFENEAVAAAKFVLRQINILTQHHNKSEFGNFLQQLPCEMQRFNCHDIGGFTYDAIELLQNTSDSYEVKEHSINIAGQTVDKIIINLLLAWFGDLTVVNHKSLYDWVNTIKQIDYGLDDNENTRQMNLMQILQCSSFDSNSCPWQPHELLLHHITYIQLLLKDSKFNQFAIDQLKPMMKTFDEVLFARFKEARQDNQLFISLMLQNMKPSARETFINILINSWSSQQQQSTFTSGKQYLLEILQFAIQKEKTKLPIKIQGLSDEVYDQIPFQEYKTKIQKIFSFVQLQQYFSEQTHDNFVNILNFLFKQQTSQLFDKYRDDVACEQSIQFLNQFGKKLSFGYLNQSLEDSKFQKIQKHLDKCSDFGDINENFIDNEIQSG</sequence>